<dbReference type="EMBL" id="JH767568">
    <property type="protein sequence ID" value="EON64505.1"/>
    <property type="molecule type" value="Genomic_DNA"/>
</dbReference>
<dbReference type="HOGENOM" id="CLU_2133368_0_0_1"/>
<dbReference type="RefSeq" id="XP_007779822.1">
    <property type="nucleotide sequence ID" value="XM_007781632.1"/>
</dbReference>
<proteinExistence type="predicted"/>
<evidence type="ECO:0000313" key="2">
    <source>
        <dbReference type="Proteomes" id="UP000016924"/>
    </source>
</evidence>
<gene>
    <name evidence="1" type="ORF">W97_03738</name>
</gene>
<dbReference type="Proteomes" id="UP000016924">
    <property type="component" value="Unassembled WGS sequence"/>
</dbReference>
<reference evidence="2" key="1">
    <citation type="submission" date="2012-06" db="EMBL/GenBank/DDBJ databases">
        <title>The genome sequence of Coniosporium apollinis CBS 100218.</title>
        <authorList>
            <consortium name="The Broad Institute Genome Sequencing Platform"/>
            <person name="Cuomo C."/>
            <person name="Gorbushina A."/>
            <person name="Noack S."/>
            <person name="Walker B."/>
            <person name="Young S.K."/>
            <person name="Zeng Q."/>
            <person name="Gargeya S."/>
            <person name="Fitzgerald M."/>
            <person name="Haas B."/>
            <person name="Abouelleil A."/>
            <person name="Alvarado L."/>
            <person name="Arachchi H.M."/>
            <person name="Berlin A.M."/>
            <person name="Chapman S.B."/>
            <person name="Goldberg J."/>
            <person name="Griggs A."/>
            <person name="Gujja S."/>
            <person name="Hansen M."/>
            <person name="Howarth C."/>
            <person name="Imamovic A."/>
            <person name="Larimer J."/>
            <person name="McCowan C."/>
            <person name="Montmayeur A."/>
            <person name="Murphy C."/>
            <person name="Neiman D."/>
            <person name="Pearson M."/>
            <person name="Priest M."/>
            <person name="Roberts A."/>
            <person name="Saif S."/>
            <person name="Shea T."/>
            <person name="Sisk P."/>
            <person name="Sykes S."/>
            <person name="Wortman J."/>
            <person name="Nusbaum C."/>
            <person name="Birren B."/>
        </authorList>
    </citation>
    <scope>NUCLEOTIDE SEQUENCE [LARGE SCALE GENOMIC DNA]</scope>
    <source>
        <strain evidence="2">CBS 100218</strain>
    </source>
</reference>
<evidence type="ECO:0000313" key="1">
    <source>
        <dbReference type="EMBL" id="EON64505.1"/>
    </source>
</evidence>
<organism evidence="1 2">
    <name type="scientific">Coniosporium apollinis (strain CBS 100218)</name>
    <name type="common">Rock-inhabiting black yeast</name>
    <dbReference type="NCBI Taxonomy" id="1168221"/>
    <lineage>
        <taxon>Eukaryota</taxon>
        <taxon>Fungi</taxon>
        <taxon>Dikarya</taxon>
        <taxon>Ascomycota</taxon>
        <taxon>Pezizomycotina</taxon>
        <taxon>Dothideomycetes</taxon>
        <taxon>Dothideomycetes incertae sedis</taxon>
        <taxon>Coniosporium</taxon>
    </lineage>
</organism>
<protein>
    <submittedName>
        <fullName evidence="1">Uncharacterized protein</fullName>
    </submittedName>
</protein>
<name>R7YRG5_CONA1</name>
<dbReference type="GeneID" id="19901049"/>
<dbReference type="OrthoDB" id="4851849at2759"/>
<accession>R7YRG5</accession>
<dbReference type="AlphaFoldDB" id="R7YRG5"/>
<keyword evidence="2" id="KW-1185">Reference proteome</keyword>
<sequence length="113" mass="12520">MSLNGLSENVFLLEKFTKTPDIPHDNPIPARLLQCHPLRTLKLEHEQSIVSALSFLSSYTDDCYKVSAICVEEMPDGRGLFISIAANSGELRKMKAGLERLAKILMDEAKDGS</sequence>